<sequence>QGRFESQERVTFAITLINFILVSGSGVSIAAEIASIGTVRSIAEAIQSWIWANGLGSFTPMAFQPQLNASIQPYLQRWYNSRAKAQIPPVGDLIRMQLREVFLAGRREELVGTEERPIYNQLMAEHGYDEFHADSWWGAHWQLPSIGQLNEMLHRGVINDETWERFVRFNDVEPTSIPRLKEIIFSPFTRVDARRMDREGLLTDQELLQAYADLGFFAPTAVDASGRIRAVTVENPDFTIHKAQALFVFTKVFNAVPDLRRRFAKGWISEGELLESLKATGVDSFRAQTIFETLVKADKPERTAPEKELTRALVARAWKLRLIGFAQGVFLLERMGWDAAEAELILSVQSLPDDPLAAVSTNLGFRLGGRAPAGVVPTEGLGGI</sequence>
<comment type="caution">
    <text evidence="2">The sequence shown here is derived from an EMBL/GenBank/DDBJ whole genome shotgun (WGS) entry which is preliminary data.</text>
</comment>
<organism evidence="2">
    <name type="scientific">marine sediment metagenome</name>
    <dbReference type="NCBI Taxonomy" id="412755"/>
    <lineage>
        <taxon>unclassified sequences</taxon>
        <taxon>metagenomes</taxon>
        <taxon>ecological metagenomes</taxon>
    </lineage>
</organism>
<proteinExistence type="predicted"/>
<evidence type="ECO:0000256" key="1">
    <source>
        <dbReference type="SAM" id="Phobius"/>
    </source>
</evidence>
<accession>A0A0F8ZAJ5</accession>
<gene>
    <name evidence="2" type="ORF">LCGC14_2719650</name>
</gene>
<keyword evidence="1" id="KW-0812">Transmembrane</keyword>
<dbReference type="AlphaFoldDB" id="A0A0F8ZAJ5"/>
<reference evidence="2" key="1">
    <citation type="journal article" date="2015" name="Nature">
        <title>Complex archaea that bridge the gap between prokaryotes and eukaryotes.</title>
        <authorList>
            <person name="Spang A."/>
            <person name="Saw J.H."/>
            <person name="Jorgensen S.L."/>
            <person name="Zaremba-Niedzwiedzka K."/>
            <person name="Martijn J."/>
            <person name="Lind A.E."/>
            <person name="van Eijk R."/>
            <person name="Schleper C."/>
            <person name="Guy L."/>
            <person name="Ettema T.J."/>
        </authorList>
    </citation>
    <scope>NUCLEOTIDE SEQUENCE</scope>
</reference>
<keyword evidence="1" id="KW-0472">Membrane</keyword>
<dbReference type="EMBL" id="LAZR01048946">
    <property type="protein sequence ID" value="KKK90773.1"/>
    <property type="molecule type" value="Genomic_DNA"/>
</dbReference>
<feature type="transmembrane region" description="Helical" evidence="1">
    <location>
        <begin position="12"/>
        <end position="31"/>
    </location>
</feature>
<name>A0A0F8ZAJ5_9ZZZZ</name>
<protein>
    <submittedName>
        <fullName evidence="2">Uncharacterized protein</fullName>
    </submittedName>
</protein>
<feature type="non-terminal residue" evidence="2">
    <location>
        <position position="1"/>
    </location>
</feature>
<evidence type="ECO:0000313" key="2">
    <source>
        <dbReference type="EMBL" id="KKK90773.1"/>
    </source>
</evidence>
<keyword evidence="1" id="KW-1133">Transmembrane helix</keyword>